<dbReference type="InterPro" id="IPR036047">
    <property type="entry name" value="F-box-like_dom_sf"/>
</dbReference>
<dbReference type="InterPro" id="IPR050796">
    <property type="entry name" value="SCF_F-box_component"/>
</dbReference>
<dbReference type="PANTHER" id="PTHR31672">
    <property type="entry name" value="BNACNNG10540D PROTEIN"/>
    <property type="match status" value="1"/>
</dbReference>
<sequence>MDHRRPEKRYRTTPPPLTAGVALPDDLIFMEILVRLPVKCLLRFKCVCRSWRSRMQDAGFVRRQRDFSQSSPPTMLVVARKNAYEDEDDEELSEPEDIAFYRVRAGHKPGDFETKLAELLLDKAACPPEAAGVTDVIHAAHCDGLVALATTTNQVFVCNPATKELVALPLGSPDVDSDKFPSVAIGFDRWRNQYVVARYFYRRWCYDKSRRKLDYDIGHEVFTLGGGDSWELTVDPPHSIGGTPPVCVGDTFYWACDDLEDPCPSSLLRFGLRDRTFDDLVPCPPHFAYNPTLDHLAELDGKLCHSNNGASLTTFEVWQLADGDDTHPAQWSLRCRIDPGPLYDEGFGCYGFQPLWAAGGGMLVRVSDSDEMLYWCDEKGRGVEEVLDLEVDVDSEHDKELKNHVYHVVPYRESLVPITPSTVIKV</sequence>
<dbReference type="Pfam" id="PF00646">
    <property type="entry name" value="F-box"/>
    <property type="match status" value="1"/>
</dbReference>
<evidence type="ECO:0000313" key="3">
    <source>
        <dbReference type="EMBL" id="KAK1683650.1"/>
    </source>
</evidence>
<dbReference type="Gene3D" id="1.20.1280.50">
    <property type="match status" value="1"/>
</dbReference>
<evidence type="ECO:0000259" key="1">
    <source>
        <dbReference type="Pfam" id="PF00646"/>
    </source>
</evidence>
<accession>A0AAD8TJB4</accession>
<gene>
    <name evidence="3" type="ORF">QYE76_044498</name>
</gene>
<dbReference type="InterPro" id="IPR006527">
    <property type="entry name" value="F-box-assoc_dom_typ1"/>
</dbReference>
<dbReference type="EMBL" id="JAUUTY010000002">
    <property type="protein sequence ID" value="KAK1683650.1"/>
    <property type="molecule type" value="Genomic_DNA"/>
</dbReference>
<name>A0AAD8TJB4_LOLMU</name>
<feature type="domain" description="F-box" evidence="1">
    <location>
        <begin position="23"/>
        <end position="57"/>
    </location>
</feature>
<dbReference type="InterPro" id="IPR017451">
    <property type="entry name" value="F-box-assoc_interact_dom"/>
</dbReference>
<dbReference type="SUPFAM" id="SSF81383">
    <property type="entry name" value="F-box domain"/>
    <property type="match status" value="1"/>
</dbReference>
<comment type="caution">
    <text evidence="3">The sequence shown here is derived from an EMBL/GenBank/DDBJ whole genome shotgun (WGS) entry which is preliminary data.</text>
</comment>
<proteinExistence type="predicted"/>
<dbReference type="InterPro" id="IPR001810">
    <property type="entry name" value="F-box_dom"/>
</dbReference>
<dbReference type="Pfam" id="PF07734">
    <property type="entry name" value="FBA_1"/>
    <property type="match status" value="1"/>
</dbReference>
<dbReference type="CDD" id="cd22157">
    <property type="entry name" value="F-box_AtFBW1-like"/>
    <property type="match status" value="1"/>
</dbReference>
<feature type="domain" description="F-box associated beta-propeller type 1" evidence="2">
    <location>
        <begin position="133"/>
        <end position="418"/>
    </location>
</feature>
<evidence type="ECO:0008006" key="5">
    <source>
        <dbReference type="Google" id="ProtNLM"/>
    </source>
</evidence>
<evidence type="ECO:0000259" key="2">
    <source>
        <dbReference type="Pfam" id="PF07734"/>
    </source>
</evidence>
<reference evidence="3" key="1">
    <citation type="submission" date="2023-07" db="EMBL/GenBank/DDBJ databases">
        <title>A chromosome-level genome assembly of Lolium multiflorum.</title>
        <authorList>
            <person name="Chen Y."/>
            <person name="Copetti D."/>
            <person name="Kolliker R."/>
            <person name="Studer B."/>
        </authorList>
    </citation>
    <scope>NUCLEOTIDE SEQUENCE</scope>
    <source>
        <strain evidence="3">02402/16</strain>
        <tissue evidence="3">Leaf</tissue>
    </source>
</reference>
<dbReference type="PANTHER" id="PTHR31672:SF13">
    <property type="entry name" value="F-BOX PROTEIN CPR30-LIKE"/>
    <property type="match status" value="1"/>
</dbReference>
<dbReference type="AlphaFoldDB" id="A0AAD8TJB4"/>
<organism evidence="3 4">
    <name type="scientific">Lolium multiflorum</name>
    <name type="common">Italian ryegrass</name>
    <name type="synonym">Lolium perenne subsp. multiflorum</name>
    <dbReference type="NCBI Taxonomy" id="4521"/>
    <lineage>
        <taxon>Eukaryota</taxon>
        <taxon>Viridiplantae</taxon>
        <taxon>Streptophyta</taxon>
        <taxon>Embryophyta</taxon>
        <taxon>Tracheophyta</taxon>
        <taxon>Spermatophyta</taxon>
        <taxon>Magnoliopsida</taxon>
        <taxon>Liliopsida</taxon>
        <taxon>Poales</taxon>
        <taxon>Poaceae</taxon>
        <taxon>BOP clade</taxon>
        <taxon>Pooideae</taxon>
        <taxon>Poodae</taxon>
        <taxon>Poeae</taxon>
        <taxon>Poeae Chloroplast Group 2 (Poeae type)</taxon>
        <taxon>Loliodinae</taxon>
        <taxon>Loliinae</taxon>
        <taxon>Lolium</taxon>
    </lineage>
</organism>
<evidence type="ECO:0000313" key="4">
    <source>
        <dbReference type="Proteomes" id="UP001231189"/>
    </source>
</evidence>
<keyword evidence="4" id="KW-1185">Reference proteome</keyword>
<dbReference type="Proteomes" id="UP001231189">
    <property type="component" value="Unassembled WGS sequence"/>
</dbReference>
<protein>
    <recommendedName>
        <fullName evidence="5">F-box domain-containing protein</fullName>
    </recommendedName>
</protein>
<dbReference type="NCBIfam" id="TIGR01640">
    <property type="entry name" value="F_box_assoc_1"/>
    <property type="match status" value="1"/>
</dbReference>